<protein>
    <submittedName>
        <fullName evidence="1">(rape) hypothetical protein</fullName>
    </submittedName>
</protein>
<dbReference type="AlphaFoldDB" id="A0A816KJT9"/>
<reference evidence="1" key="1">
    <citation type="submission" date="2021-01" db="EMBL/GenBank/DDBJ databases">
        <authorList>
            <consortium name="Genoscope - CEA"/>
            <person name="William W."/>
        </authorList>
    </citation>
    <scope>NUCLEOTIDE SEQUENCE</scope>
</reference>
<accession>A0A816KJT9</accession>
<organism evidence="1">
    <name type="scientific">Brassica napus</name>
    <name type="common">Rape</name>
    <dbReference type="NCBI Taxonomy" id="3708"/>
    <lineage>
        <taxon>Eukaryota</taxon>
        <taxon>Viridiplantae</taxon>
        <taxon>Streptophyta</taxon>
        <taxon>Embryophyta</taxon>
        <taxon>Tracheophyta</taxon>
        <taxon>Spermatophyta</taxon>
        <taxon>Magnoliopsida</taxon>
        <taxon>eudicotyledons</taxon>
        <taxon>Gunneridae</taxon>
        <taxon>Pentapetalae</taxon>
        <taxon>rosids</taxon>
        <taxon>malvids</taxon>
        <taxon>Brassicales</taxon>
        <taxon>Brassicaceae</taxon>
        <taxon>Brassiceae</taxon>
        <taxon>Brassica</taxon>
    </lineage>
</organism>
<proteinExistence type="predicted"/>
<gene>
    <name evidence="1" type="ORF">DARMORV10_C02P52900.1</name>
</gene>
<evidence type="ECO:0000313" key="1">
    <source>
        <dbReference type="EMBL" id="CAF1920153.1"/>
    </source>
</evidence>
<sequence>MCASQRVGRGGCFVEPSHGIESSKWAIFGKQNWHCGMN</sequence>
<name>A0A816KJT9_BRANA</name>
<dbReference type="EMBL" id="HG994366">
    <property type="protein sequence ID" value="CAF1920153.1"/>
    <property type="molecule type" value="Genomic_DNA"/>
</dbReference>
<dbReference type="Proteomes" id="UP001295469">
    <property type="component" value="Chromosome C02"/>
</dbReference>